<dbReference type="EMBL" id="AODD01000002">
    <property type="protein sequence ID" value="EUJ24678.1"/>
    <property type="molecule type" value="Genomic_DNA"/>
</dbReference>
<proteinExistence type="predicted"/>
<protein>
    <submittedName>
        <fullName evidence="1">Uncharacterized protein</fullName>
    </submittedName>
</protein>
<dbReference type="Proteomes" id="UP000019253">
    <property type="component" value="Unassembled WGS sequence"/>
</dbReference>
<evidence type="ECO:0000313" key="1">
    <source>
        <dbReference type="EMBL" id="EUJ24678.1"/>
    </source>
</evidence>
<name>W7BWI6_9LIST</name>
<organism evidence="1 2">
    <name type="scientific">Listeria grandensis FSL F6-0971</name>
    <dbReference type="NCBI Taxonomy" id="1265819"/>
    <lineage>
        <taxon>Bacteria</taxon>
        <taxon>Bacillati</taxon>
        <taxon>Bacillota</taxon>
        <taxon>Bacilli</taxon>
        <taxon>Bacillales</taxon>
        <taxon>Listeriaceae</taxon>
        <taxon>Listeria</taxon>
    </lineage>
</organism>
<dbReference type="STRING" id="1265819.PGRAN_02235"/>
<reference evidence="1 2" key="1">
    <citation type="journal article" date="2014" name="Int. J. Syst. Evol. Microbiol.">
        <title>Listeria floridensis sp. nov., Listeria aquatica sp. nov., Listeria cornellensis sp. nov., Listeria riparia sp. nov. and Listeria grandensis sp. nov., from agricultural and natural environments.</title>
        <authorList>
            <person name="den Bakker H.C."/>
            <person name="Warchocki S."/>
            <person name="Wright E.M."/>
            <person name="Allred A.F."/>
            <person name="Ahlstrom C."/>
            <person name="Manuel C.S."/>
            <person name="Stasiewicz M.J."/>
            <person name="Burrell A."/>
            <person name="Roof S."/>
            <person name="Strawn L."/>
            <person name="Fortes E.D."/>
            <person name="Nightingale K.K."/>
            <person name="Kephart D."/>
            <person name="Wiedmann M."/>
        </authorList>
    </citation>
    <scope>NUCLEOTIDE SEQUENCE [LARGE SCALE GENOMIC DNA]</scope>
    <source>
        <strain evidence="2">FSL F6-971</strain>
    </source>
</reference>
<gene>
    <name evidence="1" type="ORF">PGRAN_02235</name>
</gene>
<sequence>MKETDTFIKNKIGGIITMTQSRYVVKSSVAETMDLIKLSQSENDIVFEELRQFGEFQQGMLTYERSYLRSSNQTALFIVVHNFNHVTEVTMIATGGSNGSLFNIDWGVAKGIIGGVKSALKPVLIEEVKLPK</sequence>
<dbReference type="InterPro" id="IPR046117">
    <property type="entry name" value="DUF6054"/>
</dbReference>
<evidence type="ECO:0000313" key="2">
    <source>
        <dbReference type="Proteomes" id="UP000019253"/>
    </source>
</evidence>
<comment type="caution">
    <text evidence="1">The sequence shown here is derived from an EMBL/GenBank/DDBJ whole genome shotgun (WGS) entry which is preliminary data.</text>
</comment>
<dbReference type="PATRIC" id="fig|1265819.5.peg.447"/>
<dbReference type="RefSeq" id="WP_241433262.1">
    <property type="nucleotide sequence ID" value="NZ_AODD01000002.1"/>
</dbReference>
<keyword evidence="2" id="KW-1185">Reference proteome</keyword>
<dbReference type="Pfam" id="PF19524">
    <property type="entry name" value="DUF6054"/>
    <property type="match status" value="1"/>
</dbReference>
<dbReference type="AlphaFoldDB" id="W7BWI6"/>
<accession>W7BWI6</accession>